<feature type="non-terminal residue" evidence="2">
    <location>
        <position position="54"/>
    </location>
</feature>
<dbReference type="Pfam" id="PF06698">
    <property type="entry name" value="DUF1192"/>
    <property type="match status" value="1"/>
</dbReference>
<protein>
    <submittedName>
        <fullName evidence="2">Uncharacterized protein</fullName>
    </submittedName>
</protein>
<reference evidence="2" key="1">
    <citation type="submission" date="2018-05" db="EMBL/GenBank/DDBJ databases">
        <authorList>
            <person name="Lanie J.A."/>
            <person name="Ng W.-L."/>
            <person name="Kazmierczak K.M."/>
            <person name="Andrzejewski T.M."/>
            <person name="Davidsen T.M."/>
            <person name="Wayne K.J."/>
            <person name="Tettelin H."/>
            <person name="Glass J.I."/>
            <person name="Rusch D."/>
            <person name="Podicherti R."/>
            <person name="Tsui H.-C.T."/>
            <person name="Winkler M.E."/>
        </authorList>
    </citation>
    <scope>NUCLEOTIDE SEQUENCE</scope>
</reference>
<evidence type="ECO:0000313" key="2">
    <source>
        <dbReference type="EMBL" id="SVD67675.1"/>
    </source>
</evidence>
<dbReference type="AlphaFoldDB" id="A0A382XAQ6"/>
<proteinExistence type="predicted"/>
<evidence type="ECO:0000256" key="1">
    <source>
        <dbReference type="SAM" id="Coils"/>
    </source>
</evidence>
<feature type="coiled-coil region" evidence="1">
    <location>
        <begin position="24"/>
        <end position="51"/>
    </location>
</feature>
<gene>
    <name evidence="2" type="ORF">METZ01_LOCUS420529</name>
</gene>
<organism evidence="2">
    <name type="scientific">marine metagenome</name>
    <dbReference type="NCBI Taxonomy" id="408172"/>
    <lineage>
        <taxon>unclassified sequences</taxon>
        <taxon>metagenomes</taxon>
        <taxon>ecological metagenomes</taxon>
    </lineage>
</organism>
<sequence>MNSFIEFDEEKKSLKSINLDDFSIEDLEEYIEKLTLEIHRSEEEIKKRLNTKEQ</sequence>
<name>A0A382XAQ6_9ZZZZ</name>
<keyword evidence="1" id="KW-0175">Coiled coil</keyword>
<dbReference type="InterPro" id="IPR009579">
    <property type="entry name" value="DUF1192"/>
</dbReference>
<dbReference type="EMBL" id="UINC01165977">
    <property type="protein sequence ID" value="SVD67675.1"/>
    <property type="molecule type" value="Genomic_DNA"/>
</dbReference>
<accession>A0A382XAQ6</accession>